<evidence type="ECO:0000313" key="2">
    <source>
        <dbReference type="EMBL" id="MCW8334166.1"/>
    </source>
</evidence>
<evidence type="ECO:0000313" key="3">
    <source>
        <dbReference type="Proteomes" id="UP001155586"/>
    </source>
</evidence>
<organism evidence="2 3">
    <name type="scientific">Vibrio paucivorans</name>
    <dbReference type="NCBI Taxonomy" id="2829489"/>
    <lineage>
        <taxon>Bacteria</taxon>
        <taxon>Pseudomonadati</taxon>
        <taxon>Pseudomonadota</taxon>
        <taxon>Gammaproteobacteria</taxon>
        <taxon>Vibrionales</taxon>
        <taxon>Vibrionaceae</taxon>
        <taxon>Vibrio</taxon>
    </lineage>
</organism>
<comment type="caution">
    <text evidence="2">The sequence shown here is derived from an EMBL/GenBank/DDBJ whole genome shotgun (WGS) entry which is preliminary data.</text>
</comment>
<accession>A0A9X3HRS2</accession>
<name>A0A9X3HRS2_9VIBR</name>
<reference evidence="2" key="1">
    <citation type="submission" date="2022-02" db="EMBL/GenBank/DDBJ databases">
        <title>Vibrio sp. nov., a new bacterium isolated from Bohai sea, China.</title>
        <authorList>
            <person name="Yuan Y."/>
        </authorList>
    </citation>
    <scope>NUCLEOTIDE SEQUENCE</scope>
    <source>
        <strain evidence="2">DBSS07</strain>
    </source>
</reference>
<sequence>MIKVIGLTTILMFSVSAMAGLSGAYNSKVSSERINGDAVASKEAAIEQGKTMLMDLSNMSSTELHQTLRHSGNELVDVKSFSVTNSNVTVHELITEQGMAYQPIVNVSYEYRARDRD</sequence>
<dbReference type="PIRSF" id="PIRSF028299">
    <property type="entry name" value="UCP028299"/>
    <property type="match status" value="1"/>
</dbReference>
<dbReference type="RefSeq" id="WP_252031590.1">
    <property type="nucleotide sequence ID" value="NZ_JAKRRX010000047.1"/>
</dbReference>
<evidence type="ECO:0000256" key="1">
    <source>
        <dbReference type="SAM" id="SignalP"/>
    </source>
</evidence>
<gene>
    <name evidence="2" type="ORF">MD483_10055</name>
</gene>
<dbReference type="AlphaFoldDB" id="A0A9X3HRS2"/>
<protein>
    <submittedName>
        <fullName evidence="2">DUF3316 domain-containing protein</fullName>
    </submittedName>
</protein>
<dbReference type="Proteomes" id="UP001155586">
    <property type="component" value="Unassembled WGS sequence"/>
</dbReference>
<dbReference type="InterPro" id="IPR016879">
    <property type="entry name" value="UCP028299"/>
</dbReference>
<feature type="chain" id="PRO_5040802398" evidence="1">
    <location>
        <begin position="20"/>
        <end position="117"/>
    </location>
</feature>
<dbReference type="EMBL" id="JAKRRX010000047">
    <property type="protein sequence ID" value="MCW8334166.1"/>
    <property type="molecule type" value="Genomic_DNA"/>
</dbReference>
<keyword evidence="3" id="KW-1185">Reference proteome</keyword>
<proteinExistence type="predicted"/>
<keyword evidence="1" id="KW-0732">Signal</keyword>
<dbReference type="Pfam" id="PF11777">
    <property type="entry name" value="DUF3316"/>
    <property type="match status" value="1"/>
</dbReference>
<feature type="signal peptide" evidence="1">
    <location>
        <begin position="1"/>
        <end position="19"/>
    </location>
</feature>